<dbReference type="Proteomes" id="UP000095255">
    <property type="component" value="Unassembled WGS sequence"/>
</dbReference>
<keyword evidence="2" id="KW-1185">Reference proteome</keyword>
<dbReference type="SUPFAM" id="SSF81593">
    <property type="entry name" value="Nucleotidyltransferase substrate binding subunit/domain"/>
    <property type="match status" value="1"/>
</dbReference>
<name>A0A1E5L5T2_9FIRM</name>
<evidence type="ECO:0000313" key="2">
    <source>
        <dbReference type="Proteomes" id="UP000095255"/>
    </source>
</evidence>
<dbReference type="RefSeq" id="WP_069702348.1">
    <property type="nucleotide sequence ID" value="NZ_MJAT01000022.1"/>
</dbReference>
<dbReference type="STRING" id="1390249.BHU72_04370"/>
<dbReference type="AlphaFoldDB" id="A0A1E5L5T2"/>
<reference evidence="1 2" key="1">
    <citation type="submission" date="2016-09" db="EMBL/GenBank/DDBJ databases">
        <title>Desulfuribacillus arsenicus sp. nov., an obligately anaerobic, dissimilatory arsenic- and antimonate-reducing bacterium isolated from anoxic sediments.</title>
        <authorList>
            <person name="Abin C.A."/>
            <person name="Hollibaugh J.T."/>
        </authorList>
    </citation>
    <scope>NUCLEOTIDE SEQUENCE [LARGE SCALE GENOMIC DNA]</scope>
    <source>
        <strain evidence="1 2">MLFW-2</strain>
    </source>
</reference>
<proteinExistence type="predicted"/>
<dbReference type="InterPro" id="IPR010235">
    <property type="entry name" value="HepT"/>
</dbReference>
<dbReference type="Pfam" id="PF08780">
    <property type="entry name" value="NTase_sub_bind"/>
    <property type="match status" value="1"/>
</dbReference>
<dbReference type="GO" id="GO:0016740">
    <property type="term" value="F:transferase activity"/>
    <property type="evidence" value="ECO:0007669"/>
    <property type="project" value="UniProtKB-KW"/>
</dbReference>
<dbReference type="EMBL" id="MJAT01000022">
    <property type="protein sequence ID" value="OEH85522.1"/>
    <property type="molecule type" value="Genomic_DNA"/>
</dbReference>
<dbReference type="Gene3D" id="1.20.120.330">
    <property type="entry name" value="Nucleotidyltransferases domain 2"/>
    <property type="match status" value="1"/>
</dbReference>
<evidence type="ECO:0000313" key="1">
    <source>
        <dbReference type="EMBL" id="OEH85522.1"/>
    </source>
</evidence>
<protein>
    <submittedName>
        <fullName evidence="1">Nucleotidyltransferase</fullName>
    </submittedName>
</protein>
<sequence length="141" mass="16335">MSKDDIRWIQRLKNYQKALGQLEEAVDLMAERQLSNLEKQGLIQAYEFTHELAWNVLKDFLTSRGNTNIYGSRDATKEAFSVGIISNGDIWMDMIKSRNLTSRTYNEGTLEEIVQSIRNGYYPAFKQLEVTMDEFAKKELA</sequence>
<comment type="caution">
    <text evidence="1">The sequence shown here is derived from an EMBL/GenBank/DDBJ whole genome shotgun (WGS) entry which is preliminary data.</text>
</comment>
<accession>A0A1E5L5T2</accession>
<dbReference type="OrthoDB" id="9810452at2"/>
<organism evidence="1 2">
    <name type="scientific">Desulfuribacillus stibiiarsenatis</name>
    <dbReference type="NCBI Taxonomy" id="1390249"/>
    <lineage>
        <taxon>Bacteria</taxon>
        <taxon>Bacillati</taxon>
        <taxon>Bacillota</taxon>
        <taxon>Desulfuribacillia</taxon>
        <taxon>Desulfuribacillales</taxon>
        <taxon>Desulfuribacillaceae</taxon>
        <taxon>Desulfuribacillus</taxon>
    </lineage>
</organism>
<keyword evidence="1" id="KW-0808">Transferase</keyword>
<dbReference type="NCBIfam" id="TIGR01987">
    <property type="entry name" value="HI0074"/>
    <property type="match status" value="1"/>
</dbReference>
<gene>
    <name evidence="1" type="ORF">BHU72_04370</name>
</gene>